<evidence type="ECO:0000313" key="1">
    <source>
        <dbReference type="EMBL" id="QHT92295.1"/>
    </source>
</evidence>
<name>A0A6C0III1_9ZZZZ</name>
<accession>A0A6C0III1</accession>
<protein>
    <submittedName>
        <fullName evidence="1">Uncharacterized protein</fullName>
    </submittedName>
</protein>
<reference evidence="1" key="1">
    <citation type="journal article" date="2020" name="Nature">
        <title>Giant virus diversity and host interactions through global metagenomics.</title>
        <authorList>
            <person name="Schulz F."/>
            <person name="Roux S."/>
            <person name="Paez-Espino D."/>
            <person name="Jungbluth S."/>
            <person name="Walsh D.A."/>
            <person name="Denef V.J."/>
            <person name="McMahon K.D."/>
            <person name="Konstantinidis K.T."/>
            <person name="Eloe-Fadrosh E.A."/>
            <person name="Kyrpides N.C."/>
            <person name="Woyke T."/>
        </authorList>
    </citation>
    <scope>NUCLEOTIDE SEQUENCE</scope>
    <source>
        <strain evidence="1">GVMAG-M-3300023184-88</strain>
    </source>
</reference>
<organism evidence="1">
    <name type="scientific">viral metagenome</name>
    <dbReference type="NCBI Taxonomy" id="1070528"/>
    <lineage>
        <taxon>unclassified sequences</taxon>
        <taxon>metagenomes</taxon>
        <taxon>organismal metagenomes</taxon>
    </lineage>
</organism>
<dbReference type="EMBL" id="MN740182">
    <property type="protein sequence ID" value="QHT92295.1"/>
    <property type="molecule type" value="Genomic_DNA"/>
</dbReference>
<dbReference type="AlphaFoldDB" id="A0A6C0III1"/>
<sequence>MSRRAKRNGLIESSSKNTLISHTIEDVFVGDKRMTITSYIYEWSIDIFIGNQTIYCAKAHLSKRQDGVIKDTAFIDKIRWEKECSYSEDFERGKDTTMIFKLIISYIKDHYPSVQYAEFNDVSNRRCDNGGSVNLAAMKLFTDGKTWYESHFNAKIDDRFKDVYYKIISDANDTQQHMTWDNAKKEMPWKSIDISEEQLREKYEQSTSWREWLKWIRTEKGDSAFCIWLSHKGWFDEFLRSVLKFNIINYIFSVDISNKELHISYQLKKGGKRRETTQKKRR</sequence>
<proteinExistence type="predicted"/>